<feature type="region of interest" description="Disordered" evidence="1">
    <location>
        <begin position="272"/>
        <end position="418"/>
    </location>
</feature>
<name>A0A1W5CWI0_9LECA</name>
<feature type="compositionally biased region" description="Basic and acidic residues" evidence="1">
    <location>
        <begin position="361"/>
        <end position="371"/>
    </location>
</feature>
<feature type="region of interest" description="Disordered" evidence="1">
    <location>
        <begin position="209"/>
        <end position="233"/>
    </location>
</feature>
<feature type="compositionally biased region" description="Polar residues" evidence="1">
    <location>
        <begin position="8"/>
        <end position="31"/>
    </location>
</feature>
<proteinExistence type="predicted"/>
<dbReference type="Proteomes" id="UP000192927">
    <property type="component" value="Unassembled WGS sequence"/>
</dbReference>
<feature type="compositionally biased region" description="Polar residues" evidence="1">
    <location>
        <begin position="372"/>
        <end position="385"/>
    </location>
</feature>
<dbReference type="EMBL" id="FWEW01000580">
    <property type="protein sequence ID" value="SLM35186.1"/>
    <property type="molecule type" value="Genomic_DNA"/>
</dbReference>
<evidence type="ECO:0000313" key="2">
    <source>
        <dbReference type="EMBL" id="SLM35186.1"/>
    </source>
</evidence>
<accession>A0A1W5CWI0</accession>
<keyword evidence="3" id="KW-1185">Reference proteome</keyword>
<evidence type="ECO:0000313" key="3">
    <source>
        <dbReference type="Proteomes" id="UP000192927"/>
    </source>
</evidence>
<evidence type="ECO:0000256" key="1">
    <source>
        <dbReference type="SAM" id="MobiDB-lite"/>
    </source>
</evidence>
<reference evidence="3" key="1">
    <citation type="submission" date="2017-03" db="EMBL/GenBank/DDBJ databases">
        <authorList>
            <person name="Sharma R."/>
            <person name="Thines M."/>
        </authorList>
    </citation>
    <scope>NUCLEOTIDE SEQUENCE [LARGE SCALE GENOMIC DNA]</scope>
</reference>
<feature type="compositionally biased region" description="Low complexity" evidence="1">
    <location>
        <begin position="324"/>
        <end position="338"/>
    </location>
</feature>
<sequence length="418" mass="45612">MVLDESPASPTDFTSDYPTSDSDPYASSSETPQLSIDLDQLPSAAPIIGPLFGYTTQNLVASIHLRVQQASSLLQRPVTQDELTALSYWTARTTAIASWGPPVGVAAGCWRAYQIRDTFKFPFVKPDPAKFNPEAIKLFGVELARGMRARMIWHGLRGGAYGVFGSLVGGMVVGSYAMAATAVGEQQDPRLREVIAKLRVKAREAVAEMQRERQGQVVGQKGDPTGQGQTSASELWKNHRRGIRGDDASPTAGSTEGVDYAADADDARLARSEGGVLSDQQMHGQEMRQQASPRQSPTENRTSTFQVEKVERQPRTFDDDYDDASPTASSGSTDAGGSVWEQIRKEASSARSNGGRRRRATERATVQREPQDASTTGDSFAYSSSEAEKHLAKEEAQRVFDEQVERERRGGDFGGKRW</sequence>
<feature type="region of interest" description="Disordered" evidence="1">
    <location>
        <begin position="1"/>
        <end position="31"/>
    </location>
</feature>
<feature type="compositionally biased region" description="Polar residues" evidence="1">
    <location>
        <begin position="278"/>
        <end position="306"/>
    </location>
</feature>
<feature type="compositionally biased region" description="Basic and acidic residues" evidence="1">
    <location>
        <begin position="308"/>
        <end position="318"/>
    </location>
</feature>
<protein>
    <submittedName>
        <fullName evidence="2">Uncharacterized protein</fullName>
    </submittedName>
</protein>
<organism evidence="2 3">
    <name type="scientific">Lasallia pustulata</name>
    <dbReference type="NCBI Taxonomy" id="136370"/>
    <lineage>
        <taxon>Eukaryota</taxon>
        <taxon>Fungi</taxon>
        <taxon>Dikarya</taxon>
        <taxon>Ascomycota</taxon>
        <taxon>Pezizomycotina</taxon>
        <taxon>Lecanoromycetes</taxon>
        <taxon>OSLEUM clade</taxon>
        <taxon>Umbilicariomycetidae</taxon>
        <taxon>Umbilicariales</taxon>
        <taxon>Umbilicariaceae</taxon>
        <taxon>Lasallia</taxon>
    </lineage>
</organism>
<feature type="compositionally biased region" description="Basic and acidic residues" evidence="1">
    <location>
        <begin position="386"/>
        <end position="418"/>
    </location>
</feature>
<dbReference type="AlphaFoldDB" id="A0A1W5CWI0"/>